<dbReference type="InParanoid" id="E6W6E8"/>
<evidence type="ECO:0000259" key="2">
    <source>
        <dbReference type="PROSITE" id="PS50943"/>
    </source>
</evidence>
<dbReference type="PANTHER" id="PTHR37478:SF2">
    <property type="entry name" value="UPF0251 PROTEIN TK0562"/>
    <property type="match status" value="1"/>
</dbReference>
<dbReference type="PROSITE" id="PS50943">
    <property type="entry name" value="HTH_CROC1"/>
    <property type="match status" value="1"/>
</dbReference>
<dbReference type="KEGG" id="din:Selin_2572"/>
<name>E6W6E8_DESIS</name>
<dbReference type="InterPro" id="IPR001387">
    <property type="entry name" value="Cro/C1-type_HTH"/>
</dbReference>
<organism evidence="3 4">
    <name type="scientific">Desulfurispirillum indicum (strain ATCC BAA-1389 / DSM 22839 / S5)</name>
    <dbReference type="NCBI Taxonomy" id="653733"/>
    <lineage>
        <taxon>Bacteria</taxon>
        <taxon>Pseudomonadati</taxon>
        <taxon>Chrysiogenota</taxon>
        <taxon>Chrysiogenia</taxon>
        <taxon>Chrysiogenales</taxon>
        <taxon>Chrysiogenaceae</taxon>
        <taxon>Desulfurispirillum</taxon>
    </lineage>
</organism>
<keyword evidence="4" id="KW-1185">Reference proteome</keyword>
<dbReference type="eggNOG" id="COG1342">
    <property type="taxonomic scope" value="Bacteria"/>
</dbReference>
<dbReference type="Proteomes" id="UP000002572">
    <property type="component" value="Chromosome"/>
</dbReference>
<dbReference type="AlphaFoldDB" id="E6W6E8"/>
<dbReference type="SUPFAM" id="SSF88659">
    <property type="entry name" value="Sigma3 and sigma4 domains of RNA polymerase sigma factors"/>
    <property type="match status" value="1"/>
</dbReference>
<comment type="similarity">
    <text evidence="1">Belongs to the UPF0251 family.</text>
</comment>
<evidence type="ECO:0000313" key="3">
    <source>
        <dbReference type="EMBL" id="ADU67283.1"/>
    </source>
</evidence>
<evidence type="ECO:0000256" key="1">
    <source>
        <dbReference type="ARBA" id="ARBA00009350"/>
    </source>
</evidence>
<dbReference type="RefSeq" id="WP_013507152.1">
    <property type="nucleotide sequence ID" value="NC_014836.1"/>
</dbReference>
<accession>E6W6E8</accession>
<dbReference type="InterPro" id="IPR013324">
    <property type="entry name" value="RNA_pol_sigma_r3/r4-like"/>
</dbReference>
<gene>
    <name evidence="3" type="ordered locus">Selin_2572</name>
</gene>
<dbReference type="EMBL" id="CP002432">
    <property type="protein sequence ID" value="ADU67283.1"/>
    <property type="molecule type" value="Genomic_DNA"/>
</dbReference>
<dbReference type="OrthoDB" id="280278at2"/>
<dbReference type="InterPro" id="IPR002852">
    <property type="entry name" value="UPF0251"/>
</dbReference>
<dbReference type="STRING" id="653733.Selin_2572"/>
<reference evidence="3 4" key="1">
    <citation type="submission" date="2010-12" db="EMBL/GenBank/DDBJ databases">
        <title>Complete sequence of Desulfurispirillum indicum S5.</title>
        <authorList>
            <consortium name="US DOE Joint Genome Institute"/>
            <person name="Lucas S."/>
            <person name="Copeland A."/>
            <person name="Lapidus A."/>
            <person name="Cheng J.-F."/>
            <person name="Goodwin L."/>
            <person name="Pitluck S."/>
            <person name="Chertkov O."/>
            <person name="Held B."/>
            <person name="Detter J.C."/>
            <person name="Han C."/>
            <person name="Tapia R."/>
            <person name="Land M."/>
            <person name="Hauser L."/>
            <person name="Kyrpides N."/>
            <person name="Ivanova N."/>
            <person name="Mikhailova N."/>
            <person name="Haggblom M."/>
            <person name="Rauschenbach I."/>
            <person name="Bini E."/>
            <person name="Woyke T."/>
        </authorList>
    </citation>
    <scope>NUCLEOTIDE SEQUENCE [LARGE SCALE GENOMIC DNA]</scope>
    <source>
        <strain evidence="4">ATCC BAA-1389 / DSM 22839 / S5</strain>
    </source>
</reference>
<protein>
    <recommendedName>
        <fullName evidence="2">HTH cro/C1-type domain-containing protein</fullName>
    </recommendedName>
</protein>
<dbReference type="InterPro" id="IPR036388">
    <property type="entry name" value="WH-like_DNA-bd_sf"/>
</dbReference>
<feature type="domain" description="HTH cro/C1-type" evidence="2">
    <location>
        <begin position="51"/>
        <end position="72"/>
    </location>
</feature>
<dbReference type="PANTHER" id="PTHR37478">
    <property type="match status" value="1"/>
</dbReference>
<proteinExistence type="inferred from homology"/>
<dbReference type="HOGENOM" id="CLU_094511_2_1_0"/>
<dbReference type="Gene3D" id="1.10.10.10">
    <property type="entry name" value="Winged helix-like DNA-binding domain superfamily/Winged helix DNA-binding domain"/>
    <property type="match status" value="1"/>
</dbReference>
<sequence length="105" mass="11505">MPRSRKPRHCSCPFPDTVERVFKPAGIPGRQLRHERIAHDELESLYLCDGLGLTQEEAGERMGVSRGTVQRLLVSARRKVALGLVEGVALCVEGTAPSPDAQTEL</sequence>
<dbReference type="Pfam" id="PF02001">
    <property type="entry name" value="DUF134"/>
    <property type="match status" value="1"/>
</dbReference>
<evidence type="ECO:0000313" key="4">
    <source>
        <dbReference type="Proteomes" id="UP000002572"/>
    </source>
</evidence>